<dbReference type="SUPFAM" id="SSF52540">
    <property type="entry name" value="P-loop containing nucleoside triphosphate hydrolases"/>
    <property type="match status" value="1"/>
</dbReference>
<proteinExistence type="inferred from homology"/>
<dbReference type="NCBIfam" id="TIGR01596">
    <property type="entry name" value="cas3_HD"/>
    <property type="match status" value="1"/>
</dbReference>
<keyword evidence="7" id="KW-0347">Helicase</keyword>
<comment type="similarity">
    <text evidence="2">In the central section; belongs to the CRISPR-associated helicase Cas3 family.</text>
</comment>
<dbReference type="InterPro" id="IPR038257">
    <property type="entry name" value="CRISPR-assoc_Cas3_HD_sf"/>
</dbReference>
<sequence>MTGAAGRTLYSQFWAKTADKECRGYKPVGHHLLDVAAVAGRYLAKNPARLERERRLSGLSGPEHVRLCAALAGLHDLGKISRPFQSQAPAFWPAALSGSCPSQDRRLSHWEATAVLLQDREIERLLKASLPTFVIDNQIVAAVAGHHGVAPDGNLLGATGEITLLRPVIGEDCIGIARSLVAELLPLLAPNALEDGDTCHAEAFSFSLNGLITLADWVGSDVDAFPFEEPEMSLEAYHPLALERADRALSAKGLVPMKHPLSVRLSDLSPRAGGSPRPMQRLADGLHFDATPQMVVIEDGTGSGKTEAALLIAARMMAAGLGEGVYVALPTMATANAMHGRLENAIRGLFDESGERMASLVLAHGRSRLARELDALSARHDGGQGREESVASRFNAWIGDSRKTAFFADAGAGTIDQAFLSILPKKHLTLRQYALAGRILVIDEAHACDAYMGEELNTLVRQQARLGGSVIILSATLGRRQRRELITAFASGRGVRQRRMQALFAAPLSEAYPLLTRYAGGEIEEHASDTAPGLARSVVIRRLGDRKEALAEALAAAGRGAAVAMVCNAVDSAIAMHRALIDAGHPPHRLTLFHARFAMGDRMATEEKVLRLFGPDSGSGDRIGQILVATQVVEQSLDLDFDLMISDLAPVDLLIQRAGRLWRHRREGRPLAEPVMGVISPDPADATEIDWLGEVLGPAAYTYRLPGVVWRSARDLFQNGRLETPGDLRPLIEAAYRLEPDDLPQALAAAHDASLGNDYAAVTIARNNTIDPGRGYGDVRRVSLDEEIGTRLGEETVTVRLARRSGGLLVPAVRRDGAGVGLDWALSELSVRKRWLLAGAAILDGGGLPAPRDPAARDAARGLWPEWERTIALYEVDSDGSLATAQDMGLFYDGVGGLRRQSVSGA</sequence>
<dbReference type="RefSeq" id="WP_163899978.1">
    <property type="nucleotide sequence ID" value="NZ_CP048427.1"/>
</dbReference>
<keyword evidence="5" id="KW-0547">Nucleotide-binding</keyword>
<dbReference type="GO" id="GO:0051607">
    <property type="term" value="P:defense response to virus"/>
    <property type="evidence" value="ECO:0007669"/>
    <property type="project" value="UniProtKB-KW"/>
</dbReference>
<evidence type="ECO:0000256" key="3">
    <source>
        <dbReference type="ARBA" id="ARBA00022722"/>
    </source>
</evidence>
<dbReference type="AlphaFoldDB" id="A0A6M1S7Q0"/>
<dbReference type="SMART" id="SM00487">
    <property type="entry name" value="DEXDc"/>
    <property type="match status" value="1"/>
</dbReference>
<evidence type="ECO:0000256" key="4">
    <source>
        <dbReference type="ARBA" id="ARBA00022723"/>
    </source>
</evidence>
<comment type="caution">
    <text evidence="11">The sequence shown here is derived from an EMBL/GenBank/DDBJ whole genome shotgun (WGS) entry which is preliminary data.</text>
</comment>
<dbReference type="NCBIfam" id="TIGR01587">
    <property type="entry name" value="cas3_core"/>
    <property type="match status" value="1"/>
</dbReference>
<dbReference type="Pfam" id="PF18019">
    <property type="entry name" value="Cas3_HD"/>
    <property type="match status" value="1"/>
</dbReference>
<dbReference type="InterPro" id="IPR027417">
    <property type="entry name" value="P-loop_NTPase"/>
</dbReference>
<evidence type="ECO:0000256" key="7">
    <source>
        <dbReference type="ARBA" id="ARBA00022806"/>
    </source>
</evidence>
<protein>
    <submittedName>
        <fullName evidence="11">CRISPR-associated helicase Cas3</fullName>
    </submittedName>
</protein>
<dbReference type="GO" id="GO:0003723">
    <property type="term" value="F:RNA binding"/>
    <property type="evidence" value="ECO:0007669"/>
    <property type="project" value="TreeGrafter"/>
</dbReference>
<evidence type="ECO:0000256" key="8">
    <source>
        <dbReference type="ARBA" id="ARBA00022840"/>
    </source>
</evidence>
<dbReference type="GO" id="GO:0005524">
    <property type="term" value="F:ATP binding"/>
    <property type="evidence" value="ECO:0007669"/>
    <property type="project" value="UniProtKB-KW"/>
</dbReference>
<name>A0A6M1S7Q0_9HYPH</name>
<dbReference type="Gene3D" id="3.40.50.300">
    <property type="entry name" value="P-loop containing nucleotide triphosphate hydrolases"/>
    <property type="match status" value="2"/>
</dbReference>
<evidence type="ECO:0000256" key="6">
    <source>
        <dbReference type="ARBA" id="ARBA00022801"/>
    </source>
</evidence>
<organism evidence="11 12">
    <name type="scientific">Rhizobium daejeonense</name>
    <dbReference type="NCBI Taxonomy" id="240521"/>
    <lineage>
        <taxon>Bacteria</taxon>
        <taxon>Pseudomonadati</taxon>
        <taxon>Pseudomonadota</taxon>
        <taxon>Alphaproteobacteria</taxon>
        <taxon>Hyphomicrobiales</taxon>
        <taxon>Rhizobiaceae</taxon>
        <taxon>Rhizobium/Agrobacterium group</taxon>
        <taxon>Rhizobium</taxon>
    </lineage>
</organism>
<dbReference type="GO" id="GO:0004518">
    <property type="term" value="F:nuclease activity"/>
    <property type="evidence" value="ECO:0007669"/>
    <property type="project" value="UniProtKB-KW"/>
</dbReference>
<dbReference type="InterPro" id="IPR054712">
    <property type="entry name" value="Cas3-like_dom"/>
</dbReference>
<evidence type="ECO:0000256" key="9">
    <source>
        <dbReference type="ARBA" id="ARBA00023118"/>
    </source>
</evidence>
<evidence type="ECO:0000259" key="10">
    <source>
        <dbReference type="PROSITE" id="PS51643"/>
    </source>
</evidence>
<dbReference type="InterPro" id="IPR050547">
    <property type="entry name" value="DEAD_box_RNA_helicases"/>
</dbReference>
<dbReference type="EMBL" id="JAAKZH010000001">
    <property type="protein sequence ID" value="NGO62706.1"/>
    <property type="molecule type" value="Genomic_DNA"/>
</dbReference>
<dbReference type="GO" id="GO:0046872">
    <property type="term" value="F:metal ion binding"/>
    <property type="evidence" value="ECO:0007669"/>
    <property type="project" value="UniProtKB-KW"/>
</dbReference>
<keyword evidence="3" id="KW-0540">Nuclease</keyword>
<dbReference type="Pfam" id="PF22590">
    <property type="entry name" value="Cas3-like_C_2"/>
    <property type="match status" value="1"/>
</dbReference>
<dbReference type="Gene3D" id="1.10.3210.30">
    <property type="match status" value="1"/>
</dbReference>
<keyword evidence="8" id="KW-0067">ATP-binding</keyword>
<keyword evidence="12" id="KW-1185">Reference proteome</keyword>
<dbReference type="InterPro" id="IPR006483">
    <property type="entry name" value="CRISPR-assoc_Cas3_HD"/>
</dbReference>
<dbReference type="InterPro" id="IPR014001">
    <property type="entry name" value="Helicase_ATP-bd"/>
</dbReference>
<dbReference type="GO" id="GO:0016787">
    <property type="term" value="F:hydrolase activity"/>
    <property type="evidence" value="ECO:0007669"/>
    <property type="project" value="UniProtKB-KW"/>
</dbReference>
<feature type="domain" description="HD Cas3-type" evidence="10">
    <location>
        <begin position="21"/>
        <end position="218"/>
    </location>
</feature>
<comment type="similarity">
    <text evidence="1">In the N-terminal section; belongs to the CRISPR-associated nuclease Cas3-HD family.</text>
</comment>
<gene>
    <name evidence="11" type="primary">cas3</name>
    <name evidence="11" type="ORF">G6N76_03400</name>
</gene>
<dbReference type="PANTHER" id="PTHR47963:SF9">
    <property type="entry name" value="CRISPR-ASSOCIATED ENDONUCLEASE_HELICASE CAS3"/>
    <property type="match status" value="1"/>
</dbReference>
<keyword evidence="6" id="KW-0378">Hydrolase</keyword>
<evidence type="ECO:0000313" key="12">
    <source>
        <dbReference type="Proteomes" id="UP000477849"/>
    </source>
</evidence>
<accession>A0A6M1S7Q0</accession>
<keyword evidence="9" id="KW-0051">Antiviral defense</keyword>
<dbReference type="PROSITE" id="PS51643">
    <property type="entry name" value="HD_CAS3"/>
    <property type="match status" value="1"/>
</dbReference>
<dbReference type="GO" id="GO:0003724">
    <property type="term" value="F:RNA helicase activity"/>
    <property type="evidence" value="ECO:0007669"/>
    <property type="project" value="TreeGrafter"/>
</dbReference>
<dbReference type="Proteomes" id="UP000477849">
    <property type="component" value="Unassembled WGS sequence"/>
</dbReference>
<dbReference type="PANTHER" id="PTHR47963">
    <property type="entry name" value="DEAD-BOX ATP-DEPENDENT RNA HELICASE 47, MITOCHONDRIAL"/>
    <property type="match status" value="1"/>
</dbReference>
<evidence type="ECO:0000313" key="11">
    <source>
        <dbReference type="EMBL" id="NGO62706.1"/>
    </source>
</evidence>
<evidence type="ECO:0000256" key="1">
    <source>
        <dbReference type="ARBA" id="ARBA00006847"/>
    </source>
</evidence>
<reference evidence="11 12" key="1">
    <citation type="submission" date="2020-02" db="EMBL/GenBank/DDBJ databases">
        <title>Genome sequence of the type strain CCBAU10050 of Rhizobium daejeonense.</title>
        <authorList>
            <person name="Gao J."/>
            <person name="Sun J."/>
        </authorList>
    </citation>
    <scope>NUCLEOTIDE SEQUENCE [LARGE SCALE GENOMIC DNA]</scope>
    <source>
        <strain evidence="11 12">CCBAU10050</strain>
    </source>
</reference>
<evidence type="ECO:0000256" key="2">
    <source>
        <dbReference type="ARBA" id="ARBA00009046"/>
    </source>
</evidence>
<keyword evidence="4" id="KW-0479">Metal-binding</keyword>
<evidence type="ECO:0000256" key="5">
    <source>
        <dbReference type="ARBA" id="ARBA00022741"/>
    </source>
</evidence>
<dbReference type="InterPro" id="IPR006474">
    <property type="entry name" value="Helicase_Cas3_CRISPR-ass_core"/>
</dbReference>
<dbReference type="CDD" id="cd09641">
    <property type="entry name" value="Cas3''_I"/>
    <property type="match status" value="1"/>
</dbReference>